<dbReference type="InterPro" id="IPR021513">
    <property type="entry name" value="Phage_RSL1_Orf186"/>
</dbReference>
<evidence type="ECO:0000256" key="1">
    <source>
        <dbReference type="SAM" id="MobiDB-lite"/>
    </source>
</evidence>
<organism evidence="2 3">
    <name type="scientific">Ralstonia solanacearum</name>
    <name type="common">Pseudomonas solanacearum</name>
    <dbReference type="NCBI Taxonomy" id="305"/>
    <lineage>
        <taxon>Bacteria</taxon>
        <taxon>Pseudomonadati</taxon>
        <taxon>Pseudomonadota</taxon>
        <taxon>Betaproteobacteria</taxon>
        <taxon>Burkholderiales</taxon>
        <taxon>Burkholderiaceae</taxon>
        <taxon>Ralstonia</taxon>
        <taxon>Ralstonia solanacearum species complex</taxon>
    </lineage>
</organism>
<dbReference type="RefSeq" id="WP_118870617.1">
    <property type="nucleotide sequence ID" value="NZ_CP022760.1"/>
</dbReference>
<proteinExistence type="predicted"/>
<evidence type="ECO:0008006" key="4">
    <source>
        <dbReference type="Google" id="ProtNLM"/>
    </source>
</evidence>
<accession>A0AAD0SCX3</accession>
<dbReference type="EMBL" id="CP022760">
    <property type="protein sequence ID" value="AXV84234.1"/>
    <property type="molecule type" value="Genomic_DNA"/>
</dbReference>
<reference evidence="2 3" key="1">
    <citation type="submission" date="2017-08" db="EMBL/GenBank/DDBJ databases">
        <title>Genome sequences of Ralstonia solanacearum Species Complex (RSSC) isolated from Potato bacterial wilts in Korea.</title>
        <authorList>
            <person name="Cho H."/>
            <person name="Song E.-S."/>
            <person name="Lee Y.K."/>
            <person name="Lee S."/>
            <person name="Lee S.-W."/>
            <person name="Jo A."/>
            <person name="Kim J.-G."/>
            <person name="Hwang I."/>
        </authorList>
    </citation>
    <scope>NUCLEOTIDE SEQUENCE [LARGE SCALE GENOMIC DNA]</scope>
    <source>
        <strain evidence="2 3">T98</strain>
        <plasmid evidence="2 3">unnamed</plasmid>
    </source>
</reference>
<evidence type="ECO:0000313" key="2">
    <source>
        <dbReference type="EMBL" id="AXV84234.1"/>
    </source>
</evidence>
<name>A0AAD0SCX3_RALSL</name>
<geneLocation type="plasmid" evidence="2 3">
    <name>unnamed</name>
</geneLocation>
<feature type="region of interest" description="Disordered" evidence="1">
    <location>
        <begin position="1"/>
        <end position="47"/>
    </location>
</feature>
<dbReference type="AlphaFoldDB" id="A0AAD0SCX3"/>
<sequence>MTTSRTKAVPSRARKPAVASASRSEPAVAARKRKDSPHRWSHRVTQTSDALDLAPSIFKSRSPDRIAASLKASAEHSRRRKGSPFQSAMSMLTFYINRAGRNLSDAQRGVLERAKDRLRIRFGRPAHGAMGKGRRH</sequence>
<keyword evidence="2" id="KW-0614">Plasmid</keyword>
<gene>
    <name evidence="2" type="ORF">CJO77_22235</name>
</gene>
<dbReference type="Proteomes" id="UP000261758">
    <property type="component" value="Plasmid unnamed"/>
</dbReference>
<feature type="compositionally biased region" description="Basic residues" evidence="1">
    <location>
        <begin position="30"/>
        <end position="42"/>
    </location>
</feature>
<protein>
    <recommendedName>
        <fullName evidence="4">DUF3175 domain-containing protein</fullName>
    </recommendedName>
</protein>
<dbReference type="Pfam" id="PF11373">
    <property type="entry name" value="DUF3175"/>
    <property type="match status" value="1"/>
</dbReference>
<evidence type="ECO:0000313" key="3">
    <source>
        <dbReference type="Proteomes" id="UP000261758"/>
    </source>
</evidence>